<proteinExistence type="predicted"/>
<keyword evidence="2" id="KW-0240">DNA-directed RNA polymerase</keyword>
<gene>
    <name evidence="2" type="ORF">AVDCRST_MAG53-1183</name>
</gene>
<feature type="non-terminal residue" evidence="2">
    <location>
        <position position="1"/>
    </location>
</feature>
<reference evidence="2" key="1">
    <citation type="submission" date="2020-02" db="EMBL/GenBank/DDBJ databases">
        <authorList>
            <person name="Meier V. D."/>
        </authorList>
    </citation>
    <scope>NUCLEOTIDE SEQUENCE</scope>
    <source>
        <strain evidence="2">AVDCRST_MAG53</strain>
    </source>
</reference>
<organism evidence="2">
    <name type="scientific">uncultured Solirubrobacteraceae bacterium</name>
    <dbReference type="NCBI Taxonomy" id="1162706"/>
    <lineage>
        <taxon>Bacteria</taxon>
        <taxon>Bacillati</taxon>
        <taxon>Actinomycetota</taxon>
        <taxon>Thermoleophilia</taxon>
        <taxon>Solirubrobacterales</taxon>
        <taxon>Solirubrobacteraceae</taxon>
        <taxon>environmental samples</taxon>
    </lineage>
</organism>
<accession>A0A6J4RBX9</accession>
<dbReference type="EMBL" id="CADCVR010000001">
    <property type="protein sequence ID" value="CAA9469802.1"/>
    <property type="molecule type" value="Genomic_DNA"/>
</dbReference>
<evidence type="ECO:0000256" key="1">
    <source>
        <dbReference type="SAM" id="MobiDB-lite"/>
    </source>
</evidence>
<sequence>DLAPHRHPARERRLELRVRSGGRQARPPDQLVLPQPRRGDLRRVPAADDRHGLEELPHDRARGSCRGQDQIPVPL</sequence>
<feature type="region of interest" description="Disordered" evidence="1">
    <location>
        <begin position="1"/>
        <end position="75"/>
    </location>
</feature>
<keyword evidence="2" id="KW-0804">Transcription</keyword>
<evidence type="ECO:0000313" key="2">
    <source>
        <dbReference type="EMBL" id="CAA9469802.1"/>
    </source>
</evidence>
<protein>
    <submittedName>
        <fullName evidence="2">DNA-directed RNA polymerase omega subunit</fullName>
        <ecNumber evidence="2">2.7.7.6</ecNumber>
    </submittedName>
</protein>
<dbReference type="EC" id="2.7.7.6" evidence="2"/>
<feature type="non-terminal residue" evidence="2">
    <location>
        <position position="75"/>
    </location>
</feature>
<keyword evidence="2" id="KW-0808">Transferase</keyword>
<dbReference type="GO" id="GO:0003899">
    <property type="term" value="F:DNA-directed RNA polymerase activity"/>
    <property type="evidence" value="ECO:0007669"/>
    <property type="project" value="UniProtKB-EC"/>
</dbReference>
<feature type="compositionally biased region" description="Basic and acidic residues" evidence="1">
    <location>
        <begin position="37"/>
        <end position="62"/>
    </location>
</feature>
<dbReference type="AlphaFoldDB" id="A0A6J4RBX9"/>
<name>A0A6J4RBX9_9ACTN</name>
<dbReference type="GO" id="GO:0000428">
    <property type="term" value="C:DNA-directed RNA polymerase complex"/>
    <property type="evidence" value="ECO:0007669"/>
    <property type="project" value="UniProtKB-KW"/>
</dbReference>
<keyword evidence="2" id="KW-0548">Nucleotidyltransferase</keyword>
<feature type="compositionally biased region" description="Basic residues" evidence="1">
    <location>
        <begin position="1"/>
        <end position="10"/>
    </location>
</feature>